<dbReference type="InterPro" id="IPR045676">
    <property type="entry name" value="DUF6194"/>
</dbReference>
<evidence type="ECO:0000259" key="2">
    <source>
        <dbReference type="Pfam" id="PF19694"/>
    </source>
</evidence>
<evidence type="ECO:0000256" key="1">
    <source>
        <dbReference type="SAM" id="Phobius"/>
    </source>
</evidence>
<organism evidence="3 4">
    <name type="scientific">Deinococcus ficus</name>
    <dbReference type="NCBI Taxonomy" id="317577"/>
    <lineage>
        <taxon>Bacteria</taxon>
        <taxon>Thermotogati</taxon>
        <taxon>Deinococcota</taxon>
        <taxon>Deinococci</taxon>
        <taxon>Deinococcales</taxon>
        <taxon>Deinococcaceae</taxon>
        <taxon>Deinococcus</taxon>
    </lineage>
</organism>
<evidence type="ECO:0000313" key="3">
    <source>
        <dbReference type="EMBL" id="ASN80579.1"/>
    </source>
</evidence>
<dbReference type="STRING" id="317577.GCA_000419625_02768"/>
<feature type="domain" description="DUF6194" evidence="2">
    <location>
        <begin position="1"/>
        <end position="142"/>
    </location>
</feature>
<proteinExistence type="predicted"/>
<name>A0A221SV97_9DEIO</name>
<gene>
    <name evidence="3" type="ORF">DFI_05815</name>
</gene>
<sequence>MNEEELLSTLFALFPHAVKVTSGGTTFWFAAGDRRQMMPFLTLVTDDEHDAASNLGRPGVYRLNVGLSADEYRGRFGPPPPALGDGQTAVPGHDPAALDVLMPHPVYSALYWACVLSPSPATLARLTPLLLAAYDRASRRVRSGT</sequence>
<keyword evidence="4" id="KW-1185">Reference proteome</keyword>
<dbReference type="AlphaFoldDB" id="A0A221SV97"/>
<dbReference type="Proteomes" id="UP000259030">
    <property type="component" value="Chromosome"/>
</dbReference>
<dbReference type="EMBL" id="CP021081">
    <property type="protein sequence ID" value="ASN80579.1"/>
    <property type="molecule type" value="Genomic_DNA"/>
</dbReference>
<dbReference type="KEGG" id="dfc:DFI_05815"/>
<accession>A0A221SV97</accession>
<keyword evidence="1" id="KW-0812">Transmembrane</keyword>
<feature type="transmembrane region" description="Helical" evidence="1">
    <location>
        <begin position="6"/>
        <end position="31"/>
    </location>
</feature>
<keyword evidence="1" id="KW-1133">Transmembrane helix</keyword>
<keyword evidence="1" id="KW-0472">Membrane</keyword>
<protein>
    <recommendedName>
        <fullName evidence="2">DUF6194 domain-containing protein</fullName>
    </recommendedName>
</protein>
<evidence type="ECO:0000313" key="4">
    <source>
        <dbReference type="Proteomes" id="UP000259030"/>
    </source>
</evidence>
<reference evidence="3 4" key="1">
    <citation type="submission" date="2017-05" db="EMBL/GenBank/DDBJ databases">
        <title>The complete genome sequence of Deinococcus ficus isolated from the rhizosphere of the Ficus religiosa L. in Taiwan.</title>
        <authorList>
            <person name="Wu K.-M."/>
            <person name="Liao T.-L."/>
            <person name="Liu Y.-M."/>
            <person name="Young C.-C."/>
            <person name="Tsai S.-F."/>
        </authorList>
    </citation>
    <scope>NUCLEOTIDE SEQUENCE [LARGE SCALE GENOMIC DNA]</scope>
    <source>
        <strain evidence="3 4">CC-FR2-10</strain>
    </source>
</reference>
<dbReference type="RefSeq" id="WP_027462481.1">
    <property type="nucleotide sequence ID" value="NZ_CP021081.1"/>
</dbReference>
<dbReference type="Pfam" id="PF19694">
    <property type="entry name" value="DUF6194"/>
    <property type="match status" value="1"/>
</dbReference>